<comment type="caution">
    <text evidence="1">The sequence shown here is derived from an EMBL/GenBank/DDBJ whole genome shotgun (WGS) entry which is preliminary data.</text>
</comment>
<keyword evidence="2" id="KW-1185">Reference proteome</keyword>
<evidence type="ECO:0000313" key="1">
    <source>
        <dbReference type="EMBL" id="MEJ7138972.1"/>
    </source>
</evidence>
<organism evidence="1 2">
    <name type="scientific">Amphibiibacter pelophylacis</name>
    <dbReference type="NCBI Taxonomy" id="1799477"/>
    <lineage>
        <taxon>Bacteria</taxon>
        <taxon>Pseudomonadati</taxon>
        <taxon>Pseudomonadota</taxon>
        <taxon>Betaproteobacteria</taxon>
        <taxon>Burkholderiales</taxon>
        <taxon>Sphaerotilaceae</taxon>
        <taxon>Amphibiibacter</taxon>
    </lineage>
</organism>
<gene>
    <name evidence="1" type="ORF">RV045_11110</name>
</gene>
<dbReference type="Proteomes" id="UP001364695">
    <property type="component" value="Unassembled WGS sequence"/>
</dbReference>
<proteinExistence type="predicted"/>
<sequence>MADHAHPVFFGQPDAPLAGQLLLAPEARRRVAVVWAPGTNSPAVTWPPLDALTERLSHHLVDHGYASLRLDAPGCGNSIAPGALTDEADPDAPLCNALELAINTLAECSACSGIVLIAPPGRARAVRRVVRRHLLVCGWIHGLPAQGPPTDFPDTGFEDPPWALPSPESPTRQPQLDSVWLEASADAWIAWLDGLHHALSDSGAWPMPRPVDYAQWTPPGSPDALREQWQPLQVGQDRLLAVLGESLPSTQNSHGTPAGPVLLLAGELDEAGAEGVAWARQWQQEGRRVLRVPLPQGSADQPGALADLLRQARSAWLGTAESAHAASQSAGSSPIVVACGALASALWQDLAIDPAVAPLPLRLVLLRPDLDSLLSGIDLPPDDVLHSLTQDLNLPPDLLAHWPVFGASAAETFPAPAPAPAAAAPRTRWETLLAQAQQIIRRSTAAELRQRPLLPPAAQPWLQRLRAQSTLGPLPLAHEMDVLSAHGITSHWLMPAGQPGLLRWAWALSGQTQERVAQGQTQVSALQGASLAAVSQALDQPV</sequence>
<dbReference type="EMBL" id="JAWDIE010000017">
    <property type="protein sequence ID" value="MEJ7138972.1"/>
    <property type="molecule type" value="Genomic_DNA"/>
</dbReference>
<accession>A0ACC6P489</accession>
<name>A0ACC6P489_9BURK</name>
<protein>
    <submittedName>
        <fullName evidence="1">Uncharacterized protein</fullName>
    </submittedName>
</protein>
<evidence type="ECO:0000313" key="2">
    <source>
        <dbReference type="Proteomes" id="UP001364695"/>
    </source>
</evidence>
<reference evidence="1" key="1">
    <citation type="submission" date="2023-10" db="EMBL/GenBank/DDBJ databases">
        <title>Amphibacter perezi, gen. nov., sp. nov. a novel taxa of the family Comamonadaceae, class Betaproteobacteria isolated from the skin microbiota of Pelophylax perezi from different populations.</title>
        <authorList>
            <person name="Costa S."/>
            <person name="Proenca D.N."/>
            <person name="Lopes I."/>
            <person name="Morais P.V."/>
        </authorList>
    </citation>
    <scope>NUCLEOTIDE SEQUENCE</scope>
    <source>
        <strain evidence="1">SL12-8</strain>
    </source>
</reference>